<dbReference type="InterPro" id="IPR006202">
    <property type="entry name" value="Neur_chan_lig-bd"/>
</dbReference>
<evidence type="ECO:0000256" key="9">
    <source>
        <dbReference type="ARBA" id="ARBA00023180"/>
    </source>
</evidence>
<evidence type="ECO:0000256" key="6">
    <source>
        <dbReference type="ARBA" id="ARBA00022989"/>
    </source>
</evidence>
<comment type="caution">
    <text evidence="12">Lacks conserved residue(s) required for the propagation of feature annotation.</text>
</comment>
<dbReference type="SUPFAM" id="SSF90112">
    <property type="entry name" value="Neurotransmitter-gated ion-channel transmembrane pore"/>
    <property type="match status" value="1"/>
</dbReference>
<accession>A0AAN5CLR9</accession>
<dbReference type="InterPro" id="IPR036719">
    <property type="entry name" value="Neuro-gated_channel_TM_sf"/>
</dbReference>
<name>A0AAN5CLR9_9BILA</name>
<dbReference type="CDD" id="cd19051">
    <property type="entry name" value="LGIC_TM_cation"/>
    <property type="match status" value="1"/>
</dbReference>
<dbReference type="EMBL" id="BTRK01000004">
    <property type="protein sequence ID" value="GMR46791.1"/>
    <property type="molecule type" value="Genomic_DNA"/>
</dbReference>
<evidence type="ECO:0000313" key="16">
    <source>
        <dbReference type="Proteomes" id="UP001328107"/>
    </source>
</evidence>
<evidence type="ECO:0000256" key="7">
    <source>
        <dbReference type="ARBA" id="ARBA00023065"/>
    </source>
</evidence>
<keyword evidence="6 12" id="KW-1133">Transmembrane helix</keyword>
<keyword evidence="3 12" id="KW-0813">Transport</keyword>
<keyword evidence="5 12" id="KW-0732">Signal</keyword>
<feature type="signal peptide" evidence="12">
    <location>
        <begin position="1"/>
        <end position="19"/>
    </location>
</feature>
<dbReference type="CDD" id="cd18997">
    <property type="entry name" value="LGIC_ECD_nAChR"/>
    <property type="match status" value="1"/>
</dbReference>
<feature type="domain" description="Neurotransmitter-gated ion-channel ligand-binding" evidence="13">
    <location>
        <begin position="46"/>
        <end position="263"/>
    </location>
</feature>
<evidence type="ECO:0000256" key="5">
    <source>
        <dbReference type="ARBA" id="ARBA00022729"/>
    </source>
</evidence>
<evidence type="ECO:0000256" key="4">
    <source>
        <dbReference type="ARBA" id="ARBA00022692"/>
    </source>
</evidence>
<dbReference type="GO" id="GO:0005230">
    <property type="term" value="F:extracellular ligand-gated monoatomic ion channel activity"/>
    <property type="evidence" value="ECO:0007669"/>
    <property type="project" value="InterPro"/>
</dbReference>
<dbReference type="GO" id="GO:0005886">
    <property type="term" value="C:plasma membrane"/>
    <property type="evidence" value="ECO:0007669"/>
    <property type="project" value="UniProtKB-SubCell"/>
</dbReference>
<dbReference type="SUPFAM" id="SSF63712">
    <property type="entry name" value="Nicotinic receptor ligand binding domain-like"/>
    <property type="match status" value="1"/>
</dbReference>
<dbReference type="InterPro" id="IPR036734">
    <property type="entry name" value="Neur_chan_lig-bd_sf"/>
</dbReference>
<dbReference type="InterPro" id="IPR018000">
    <property type="entry name" value="Neurotransmitter_ion_chnl_CS"/>
</dbReference>
<organism evidence="15 16">
    <name type="scientific">Pristionchus mayeri</name>
    <dbReference type="NCBI Taxonomy" id="1317129"/>
    <lineage>
        <taxon>Eukaryota</taxon>
        <taxon>Metazoa</taxon>
        <taxon>Ecdysozoa</taxon>
        <taxon>Nematoda</taxon>
        <taxon>Chromadorea</taxon>
        <taxon>Rhabditida</taxon>
        <taxon>Rhabditina</taxon>
        <taxon>Diplogasteromorpha</taxon>
        <taxon>Diplogasteroidea</taxon>
        <taxon>Neodiplogasteridae</taxon>
        <taxon>Pristionchus</taxon>
    </lineage>
</organism>
<feature type="non-terminal residue" evidence="15">
    <location>
        <position position="1"/>
    </location>
</feature>
<keyword evidence="16" id="KW-1185">Reference proteome</keyword>
<sequence>LTSLASLFLLATETKLTMGWWNGTKKTTLLNGAMTVMSREERPLIRLTRDILTKGRYDKRVRPVVNHRKTLPIHISMSLYQIIEVFKYQDEPAQNIKLNVWMIQRWKDEFLYWNPAEYRGIDRTVLPYNVLWIPDTHLYNSVVMQREETEKYMNVQVESLYERGENASYLSFLYPAVYTLTCRLNVRYFPYDQQNCTLTISSWTNSKSALDYYADSTVNLASFIPNEEWHVVKFDIHRHEHKYACCKDPWVLIQASLVIRRKPLYYLVSLIIPSSIITLVAITGFFTPASMFDDRTEKIHMGITTLLAMSILMHKEFDRMPTTSEFVPLIGWFYLTIIIIISIGTFLTSVILSMQSRPLYGRCPHRLIRQIFFVWMIKLLWMDVPRPLQKLWDQKIRSPSSSRPRQLVLSSLDDCKIVLRDRTFTVLIFDLRPFTRVGTVRIPAVTVAMDNSCTTDMVDFSLPSSPLLRSGRRGSDTRSESAIILHSNCASSRLCDMETIREKPIEKKQRQVSMEWEFLASILDRILLIVFITAVVLITLGLIVSVWMAE</sequence>
<dbReference type="Gene3D" id="2.70.170.10">
    <property type="entry name" value="Neurotransmitter-gated ion-channel ligand-binding domain"/>
    <property type="match status" value="1"/>
</dbReference>
<dbReference type="InterPro" id="IPR006201">
    <property type="entry name" value="Neur_channel"/>
</dbReference>
<evidence type="ECO:0000256" key="10">
    <source>
        <dbReference type="ARBA" id="ARBA00023286"/>
    </source>
</evidence>
<feature type="transmembrane region" description="Helical" evidence="12">
    <location>
        <begin position="264"/>
        <end position="286"/>
    </location>
</feature>
<dbReference type="PROSITE" id="PS00236">
    <property type="entry name" value="NEUROTR_ION_CHANNEL"/>
    <property type="match status" value="1"/>
</dbReference>
<comment type="caution">
    <text evidence="15">The sequence shown here is derived from an EMBL/GenBank/DDBJ whole genome shotgun (WGS) entry which is preliminary data.</text>
</comment>
<evidence type="ECO:0000256" key="8">
    <source>
        <dbReference type="ARBA" id="ARBA00023136"/>
    </source>
</evidence>
<feature type="non-terminal residue" evidence="15">
    <location>
        <position position="550"/>
    </location>
</feature>
<dbReference type="GO" id="GO:0004888">
    <property type="term" value="F:transmembrane signaling receptor activity"/>
    <property type="evidence" value="ECO:0007669"/>
    <property type="project" value="InterPro"/>
</dbReference>
<keyword evidence="11 12" id="KW-0407">Ion channel</keyword>
<evidence type="ECO:0000256" key="1">
    <source>
        <dbReference type="ARBA" id="ARBA00004651"/>
    </source>
</evidence>
<proteinExistence type="inferred from homology"/>
<dbReference type="InterPro" id="IPR006029">
    <property type="entry name" value="Neurotrans-gated_channel_TM"/>
</dbReference>
<evidence type="ECO:0000256" key="2">
    <source>
        <dbReference type="ARBA" id="ARBA00009237"/>
    </source>
</evidence>
<evidence type="ECO:0000256" key="3">
    <source>
        <dbReference type="ARBA" id="ARBA00022448"/>
    </source>
</evidence>
<keyword evidence="10" id="KW-1071">Ligand-gated ion channel</keyword>
<dbReference type="Gene3D" id="1.20.58.390">
    <property type="entry name" value="Neurotransmitter-gated ion-channel transmembrane domain"/>
    <property type="match status" value="2"/>
</dbReference>
<dbReference type="Proteomes" id="UP001328107">
    <property type="component" value="Unassembled WGS sequence"/>
</dbReference>
<evidence type="ECO:0000259" key="13">
    <source>
        <dbReference type="Pfam" id="PF02931"/>
    </source>
</evidence>
<dbReference type="Pfam" id="PF02932">
    <property type="entry name" value="Neur_chan_memb"/>
    <property type="match status" value="1"/>
</dbReference>
<evidence type="ECO:0000259" key="14">
    <source>
        <dbReference type="Pfam" id="PF02932"/>
    </source>
</evidence>
<dbReference type="PRINTS" id="PR00252">
    <property type="entry name" value="NRIONCHANNEL"/>
</dbReference>
<keyword evidence="8 12" id="KW-0472">Membrane</keyword>
<dbReference type="PANTHER" id="PTHR18945">
    <property type="entry name" value="NEUROTRANSMITTER GATED ION CHANNEL"/>
    <property type="match status" value="1"/>
</dbReference>
<feature type="chain" id="PRO_5042662781" evidence="12">
    <location>
        <begin position="20"/>
        <end position="550"/>
    </location>
</feature>
<gene>
    <name evidence="15" type="ORF">PMAYCL1PPCAC_16986</name>
</gene>
<comment type="subcellular location">
    <subcellularLocation>
        <location evidence="1">Cell membrane</location>
        <topology evidence="1">Multi-pass membrane protein</topology>
    </subcellularLocation>
</comment>
<feature type="transmembrane region" description="Helical" evidence="12">
    <location>
        <begin position="526"/>
        <end position="549"/>
    </location>
</feature>
<evidence type="ECO:0000313" key="15">
    <source>
        <dbReference type="EMBL" id="GMR46791.1"/>
    </source>
</evidence>
<feature type="domain" description="Neurotransmitter-gated ion-channel transmembrane" evidence="14">
    <location>
        <begin position="270"/>
        <end position="542"/>
    </location>
</feature>
<dbReference type="FunFam" id="2.70.170.10:FF:000031">
    <property type="entry name" value="AcetylCholine Receptor"/>
    <property type="match status" value="1"/>
</dbReference>
<keyword evidence="4 12" id="KW-0812">Transmembrane</keyword>
<evidence type="ECO:0000256" key="12">
    <source>
        <dbReference type="RuleBase" id="RU000687"/>
    </source>
</evidence>
<comment type="similarity">
    <text evidence="2">Belongs to the ligand-gated ion channel (TC 1.A.9) family. Acetylcholine receptor (TC 1.A.9.1) subfamily.</text>
</comment>
<evidence type="ECO:0000256" key="11">
    <source>
        <dbReference type="ARBA" id="ARBA00023303"/>
    </source>
</evidence>
<reference evidence="16" key="1">
    <citation type="submission" date="2022-10" db="EMBL/GenBank/DDBJ databases">
        <title>Genome assembly of Pristionchus species.</title>
        <authorList>
            <person name="Yoshida K."/>
            <person name="Sommer R.J."/>
        </authorList>
    </citation>
    <scope>NUCLEOTIDE SEQUENCE [LARGE SCALE GENOMIC DNA]</scope>
    <source>
        <strain evidence="16">RS5460</strain>
    </source>
</reference>
<protein>
    <submittedName>
        <fullName evidence="15">Uncharacterized protein</fullName>
    </submittedName>
</protein>
<keyword evidence="9" id="KW-0325">Glycoprotein</keyword>
<keyword evidence="7 12" id="KW-0406">Ion transport</keyword>
<feature type="transmembrane region" description="Helical" evidence="12">
    <location>
        <begin position="326"/>
        <end position="347"/>
    </location>
</feature>
<dbReference type="InterPro" id="IPR038050">
    <property type="entry name" value="Neuro_actylchol_rec"/>
</dbReference>
<dbReference type="AlphaFoldDB" id="A0AAN5CLR9"/>
<dbReference type="Pfam" id="PF02931">
    <property type="entry name" value="Neur_chan_LBD"/>
    <property type="match status" value="1"/>
</dbReference>